<keyword evidence="1" id="KW-0812">Transmembrane</keyword>
<keyword evidence="1" id="KW-1133">Transmembrane helix</keyword>
<keyword evidence="1" id="KW-0472">Membrane</keyword>
<keyword evidence="3" id="KW-1185">Reference proteome</keyword>
<evidence type="ECO:0000256" key="1">
    <source>
        <dbReference type="SAM" id="Phobius"/>
    </source>
</evidence>
<protein>
    <submittedName>
        <fullName evidence="2">Uncharacterized protein</fullName>
    </submittedName>
</protein>
<evidence type="ECO:0000313" key="2">
    <source>
        <dbReference type="EMBL" id="KAK3259280.1"/>
    </source>
</evidence>
<name>A0AAE0KSW6_9CHLO</name>
<sequence>MPWSNQDGALLGTGLLFIGGAVLAFKKKATVPFKAAYFFSWVTAGPAIIMLVQPDKEELEKKLRAKGVLDDASLDEARRSRQAQMDALR</sequence>
<comment type="caution">
    <text evidence="2">The sequence shown here is derived from an EMBL/GenBank/DDBJ whole genome shotgun (WGS) entry which is preliminary data.</text>
</comment>
<reference evidence="2 3" key="1">
    <citation type="journal article" date="2015" name="Genome Biol. Evol.">
        <title>Comparative Genomics of a Bacterivorous Green Alga Reveals Evolutionary Causalities and Consequences of Phago-Mixotrophic Mode of Nutrition.</title>
        <authorList>
            <person name="Burns J.A."/>
            <person name="Paasch A."/>
            <person name="Narechania A."/>
            <person name="Kim E."/>
        </authorList>
    </citation>
    <scope>NUCLEOTIDE SEQUENCE [LARGE SCALE GENOMIC DNA]</scope>
    <source>
        <strain evidence="2 3">PLY_AMNH</strain>
    </source>
</reference>
<organism evidence="2 3">
    <name type="scientific">Cymbomonas tetramitiformis</name>
    <dbReference type="NCBI Taxonomy" id="36881"/>
    <lineage>
        <taxon>Eukaryota</taxon>
        <taxon>Viridiplantae</taxon>
        <taxon>Chlorophyta</taxon>
        <taxon>Pyramimonadophyceae</taxon>
        <taxon>Pyramimonadales</taxon>
        <taxon>Pyramimonadaceae</taxon>
        <taxon>Cymbomonas</taxon>
    </lineage>
</organism>
<dbReference type="Proteomes" id="UP001190700">
    <property type="component" value="Unassembled WGS sequence"/>
</dbReference>
<dbReference type="EMBL" id="LGRX02018884">
    <property type="protein sequence ID" value="KAK3259280.1"/>
    <property type="molecule type" value="Genomic_DNA"/>
</dbReference>
<proteinExistence type="predicted"/>
<gene>
    <name evidence="2" type="ORF">CYMTET_31714</name>
</gene>
<dbReference type="AlphaFoldDB" id="A0AAE0KSW6"/>
<feature type="transmembrane region" description="Helical" evidence="1">
    <location>
        <begin position="34"/>
        <end position="52"/>
    </location>
</feature>
<evidence type="ECO:0000313" key="3">
    <source>
        <dbReference type="Proteomes" id="UP001190700"/>
    </source>
</evidence>
<accession>A0AAE0KSW6</accession>